<evidence type="ECO:0000259" key="2">
    <source>
        <dbReference type="Pfam" id="PF00171"/>
    </source>
</evidence>
<dbReference type="InterPro" id="IPR015590">
    <property type="entry name" value="Aldehyde_DH_dom"/>
</dbReference>
<organism evidence="3 4">
    <name type="scientific">Botryotinia fuckeliana (strain BcDW1)</name>
    <name type="common">Noble rot fungus</name>
    <name type="synonym">Botrytis cinerea</name>
    <dbReference type="NCBI Taxonomy" id="1290391"/>
    <lineage>
        <taxon>Eukaryota</taxon>
        <taxon>Fungi</taxon>
        <taxon>Dikarya</taxon>
        <taxon>Ascomycota</taxon>
        <taxon>Pezizomycotina</taxon>
        <taxon>Leotiomycetes</taxon>
        <taxon>Helotiales</taxon>
        <taxon>Sclerotiniaceae</taxon>
        <taxon>Botrytis</taxon>
    </lineage>
</organism>
<dbReference type="InterPro" id="IPR050740">
    <property type="entry name" value="Aldehyde_DH_Superfamily"/>
</dbReference>
<sequence>MLTDRIIIHADIAERFLEILKVTIINLASSVLAPPYLVNAAAKSRLQVIVSNALSEGASSLVGDIEQLQPREGDGATPVIFAPMIIRAIAKQLEAGAVHINNMSVRDELALPMGGMNNSGWCRFNTMLGIEEFLVAKSVTWDD</sequence>
<dbReference type="PANTHER" id="PTHR43353:SF2">
    <property type="entry name" value="ALDEHYDE DEHYDROGENASE FAMILY PROTEIN (AFU_ORTHOLOGUE AFUA_8G05520)"/>
    <property type="match status" value="1"/>
</dbReference>
<accession>M7TV74</accession>
<name>M7TV74_BOTF1</name>
<protein>
    <submittedName>
        <fullName evidence="3">Putative aldehyde dehydrogenase family protein</fullName>
    </submittedName>
</protein>
<dbReference type="PANTHER" id="PTHR43353">
    <property type="entry name" value="SUCCINATE-SEMIALDEHYDE DEHYDROGENASE, MITOCHONDRIAL"/>
    <property type="match status" value="1"/>
</dbReference>
<dbReference type="GO" id="GO:0004777">
    <property type="term" value="F:succinate-semialdehyde dehydrogenase (NAD+) activity"/>
    <property type="evidence" value="ECO:0007669"/>
    <property type="project" value="TreeGrafter"/>
</dbReference>
<dbReference type="InterPro" id="IPR016163">
    <property type="entry name" value="Ald_DH_C"/>
</dbReference>
<dbReference type="SUPFAM" id="SSF53720">
    <property type="entry name" value="ALDH-like"/>
    <property type="match status" value="1"/>
</dbReference>
<dbReference type="HOGENOM" id="CLU_1805874_0_0_1"/>
<evidence type="ECO:0000256" key="1">
    <source>
        <dbReference type="ARBA" id="ARBA00023002"/>
    </source>
</evidence>
<reference evidence="4" key="1">
    <citation type="journal article" date="2013" name="Genome Announc.">
        <title>Draft genome sequence of Botrytis cinerea BcDW1, inoculum for noble rot of grape berries.</title>
        <authorList>
            <person name="Blanco-Ulate B."/>
            <person name="Allen G."/>
            <person name="Powell A.L."/>
            <person name="Cantu D."/>
        </authorList>
    </citation>
    <scope>NUCLEOTIDE SEQUENCE [LARGE SCALE GENOMIC DNA]</scope>
    <source>
        <strain evidence="4">BcDW1</strain>
    </source>
</reference>
<dbReference type="OrthoDB" id="310895at2759"/>
<evidence type="ECO:0000313" key="3">
    <source>
        <dbReference type="EMBL" id="EMR85124.1"/>
    </source>
</evidence>
<dbReference type="Gene3D" id="3.40.309.10">
    <property type="entry name" value="Aldehyde Dehydrogenase, Chain A, domain 2"/>
    <property type="match status" value="1"/>
</dbReference>
<dbReference type="Pfam" id="PF00171">
    <property type="entry name" value="Aldedh"/>
    <property type="match status" value="1"/>
</dbReference>
<feature type="domain" description="Aldehyde dehydrogenase" evidence="2">
    <location>
        <begin position="87"/>
        <end position="139"/>
    </location>
</feature>
<dbReference type="Proteomes" id="UP000012045">
    <property type="component" value="Unassembled WGS sequence"/>
</dbReference>
<dbReference type="STRING" id="1290391.M7TV74"/>
<dbReference type="EMBL" id="KB707918">
    <property type="protein sequence ID" value="EMR85124.1"/>
    <property type="molecule type" value="Genomic_DNA"/>
</dbReference>
<keyword evidence="1" id="KW-0560">Oxidoreductase</keyword>
<dbReference type="InterPro" id="IPR016161">
    <property type="entry name" value="Ald_DH/histidinol_DH"/>
</dbReference>
<dbReference type="AlphaFoldDB" id="M7TV74"/>
<dbReference type="GO" id="GO:0009450">
    <property type="term" value="P:gamma-aminobutyric acid catabolic process"/>
    <property type="evidence" value="ECO:0007669"/>
    <property type="project" value="TreeGrafter"/>
</dbReference>
<gene>
    <name evidence="3" type="ORF">BcDW1_6275</name>
</gene>
<evidence type="ECO:0000313" key="4">
    <source>
        <dbReference type="Proteomes" id="UP000012045"/>
    </source>
</evidence>
<proteinExistence type="predicted"/>